<proteinExistence type="inferred from homology"/>
<organism evidence="10 11">
    <name type="scientific">Zootermopsis nevadensis</name>
    <name type="common">Dampwood termite</name>
    <dbReference type="NCBI Taxonomy" id="136037"/>
    <lineage>
        <taxon>Eukaryota</taxon>
        <taxon>Metazoa</taxon>
        <taxon>Ecdysozoa</taxon>
        <taxon>Arthropoda</taxon>
        <taxon>Hexapoda</taxon>
        <taxon>Insecta</taxon>
        <taxon>Pterygota</taxon>
        <taxon>Neoptera</taxon>
        <taxon>Polyneoptera</taxon>
        <taxon>Dictyoptera</taxon>
        <taxon>Blattodea</taxon>
        <taxon>Blattoidea</taxon>
        <taxon>Termitoidae</taxon>
        <taxon>Termopsidae</taxon>
        <taxon>Zootermopsis</taxon>
    </lineage>
</organism>
<dbReference type="eggNOG" id="ENOG502R60M">
    <property type="taxonomic scope" value="Eukaryota"/>
</dbReference>
<evidence type="ECO:0000256" key="8">
    <source>
        <dbReference type="SAM" id="Coils"/>
    </source>
</evidence>
<evidence type="ECO:0000313" key="10">
    <source>
        <dbReference type="EMBL" id="KDR19649.1"/>
    </source>
</evidence>
<dbReference type="GO" id="GO:1905515">
    <property type="term" value="P:non-motile cilium assembly"/>
    <property type="evidence" value="ECO:0007669"/>
    <property type="project" value="TreeGrafter"/>
</dbReference>
<evidence type="ECO:0000256" key="9">
    <source>
        <dbReference type="SAM" id="MobiDB-lite"/>
    </source>
</evidence>
<dbReference type="AlphaFoldDB" id="A0A067RA87"/>
<keyword evidence="6" id="KW-0333">Golgi apparatus</keyword>
<evidence type="ECO:0000256" key="5">
    <source>
        <dbReference type="ARBA" id="ARBA00022490"/>
    </source>
</evidence>
<dbReference type="PANTHER" id="PTHR21470">
    <property type="entry name" value="RAB6-INTERACTING PROTEIN GORAB"/>
    <property type="match status" value="1"/>
</dbReference>
<evidence type="ECO:0000256" key="7">
    <source>
        <dbReference type="ARBA" id="ARBA00023054"/>
    </source>
</evidence>
<gene>
    <name evidence="10" type="ORF">L798_06170</name>
</gene>
<keyword evidence="7 8" id="KW-0175">Coiled coil</keyword>
<evidence type="ECO:0000256" key="4">
    <source>
        <dbReference type="ARBA" id="ARBA00014130"/>
    </source>
</evidence>
<dbReference type="InParanoid" id="A0A067RA87"/>
<feature type="compositionally biased region" description="Polar residues" evidence="9">
    <location>
        <begin position="121"/>
        <end position="131"/>
    </location>
</feature>
<evidence type="ECO:0000256" key="3">
    <source>
        <dbReference type="ARBA" id="ARBA00005599"/>
    </source>
</evidence>
<dbReference type="GO" id="GO:0005794">
    <property type="term" value="C:Golgi apparatus"/>
    <property type="evidence" value="ECO:0007669"/>
    <property type="project" value="UniProtKB-SubCell"/>
</dbReference>
<comment type="subcellular location">
    <subcellularLocation>
        <location evidence="1">Cytoplasm</location>
    </subcellularLocation>
    <subcellularLocation>
        <location evidence="2">Golgi apparatus</location>
    </subcellularLocation>
</comment>
<evidence type="ECO:0000256" key="1">
    <source>
        <dbReference type="ARBA" id="ARBA00004496"/>
    </source>
</evidence>
<comment type="similarity">
    <text evidence="3">Belongs to the GORAB family.</text>
</comment>
<dbReference type="InterPro" id="IPR007033">
    <property type="entry name" value="GORAB"/>
</dbReference>
<reference evidence="10 11" key="1">
    <citation type="journal article" date="2014" name="Nat. Commun.">
        <title>Molecular traces of alternative social organization in a termite genome.</title>
        <authorList>
            <person name="Terrapon N."/>
            <person name="Li C."/>
            <person name="Robertson H.M."/>
            <person name="Ji L."/>
            <person name="Meng X."/>
            <person name="Booth W."/>
            <person name="Chen Z."/>
            <person name="Childers C.P."/>
            <person name="Glastad K.M."/>
            <person name="Gokhale K."/>
            <person name="Gowin J."/>
            <person name="Gronenberg W."/>
            <person name="Hermansen R.A."/>
            <person name="Hu H."/>
            <person name="Hunt B.G."/>
            <person name="Huylmans A.K."/>
            <person name="Khalil S.M."/>
            <person name="Mitchell R.D."/>
            <person name="Munoz-Torres M.C."/>
            <person name="Mustard J.A."/>
            <person name="Pan H."/>
            <person name="Reese J.T."/>
            <person name="Scharf M.E."/>
            <person name="Sun F."/>
            <person name="Vogel H."/>
            <person name="Xiao J."/>
            <person name="Yang W."/>
            <person name="Yang Z."/>
            <person name="Yang Z."/>
            <person name="Zhou J."/>
            <person name="Zhu J."/>
            <person name="Brent C.S."/>
            <person name="Elsik C.G."/>
            <person name="Goodisman M.A."/>
            <person name="Liberles D.A."/>
            <person name="Roe R.M."/>
            <person name="Vargo E.L."/>
            <person name="Vilcinskas A."/>
            <person name="Wang J."/>
            <person name="Bornberg-Bauer E."/>
            <person name="Korb J."/>
            <person name="Zhang G."/>
            <person name="Liebig J."/>
        </authorList>
    </citation>
    <scope>NUCLEOTIDE SEQUENCE [LARGE SCALE GENOMIC DNA]</scope>
    <source>
        <tissue evidence="10">Whole organism</tissue>
    </source>
</reference>
<accession>A0A067RA87</accession>
<keyword evidence="5" id="KW-0963">Cytoplasm</keyword>
<evidence type="ECO:0000313" key="11">
    <source>
        <dbReference type="Proteomes" id="UP000027135"/>
    </source>
</evidence>
<feature type="coiled-coil region" evidence="8">
    <location>
        <begin position="180"/>
        <end position="242"/>
    </location>
</feature>
<dbReference type="FunCoup" id="A0A067RA87">
    <property type="interactions" value="24"/>
</dbReference>
<dbReference type="EMBL" id="KK852639">
    <property type="protein sequence ID" value="KDR19649.1"/>
    <property type="molecule type" value="Genomic_DNA"/>
</dbReference>
<feature type="region of interest" description="Disordered" evidence="9">
    <location>
        <begin position="56"/>
        <end position="86"/>
    </location>
</feature>
<protein>
    <recommendedName>
        <fullName evidence="4">RAB6-interacting golgin</fullName>
    </recommendedName>
</protein>
<feature type="region of interest" description="Disordered" evidence="9">
    <location>
        <begin position="101"/>
        <end position="132"/>
    </location>
</feature>
<name>A0A067RA87_ZOONE</name>
<evidence type="ECO:0000256" key="6">
    <source>
        <dbReference type="ARBA" id="ARBA00023034"/>
    </source>
</evidence>
<keyword evidence="11" id="KW-1185">Reference proteome</keyword>
<feature type="compositionally biased region" description="Low complexity" evidence="9">
    <location>
        <begin position="104"/>
        <end position="120"/>
    </location>
</feature>
<dbReference type="PANTHER" id="PTHR21470:SF2">
    <property type="entry name" value="RAB6-INTERACTING GOLGIN"/>
    <property type="match status" value="1"/>
</dbReference>
<evidence type="ECO:0000256" key="2">
    <source>
        <dbReference type="ARBA" id="ARBA00004555"/>
    </source>
</evidence>
<dbReference type="Proteomes" id="UP000027135">
    <property type="component" value="Unassembled WGS sequence"/>
</dbReference>
<sequence length="344" mass="38810">MKWAGHVARMDGSSGVHRVLVGKPEGRIPRHRWDVWEIGIEGPPMVYVAKQQKNVSHHSGVKNVARSRMLQKSDKPVEPSSSADELPREVFLCEPQAVVHRDSSGSADSGCSVSSSTGQSYAASPRTSPSHGTVCLQIKEDKNYELLSTEEAGSCSSLDEFRSRQKFMEEQNRQRKELLAKALADRKKQTNAESRRLQQIQDELQKLDVLLSNDVSILRDQIEVASHEFMEAQKRYNKAEQEFLDAKLLLFERLERKELLTEHLCTIIEQNEIRKARKLSELMDRLQLGGSEAHQDTAVRNMILSPLCALDEVSYSVCNTLKPRKVTGESQMCKSNCPPAQIQN</sequence>